<dbReference type="PANTHER" id="PTHR11049">
    <property type="entry name" value="ACYL COENZYME A THIOESTER HYDROLASE"/>
    <property type="match status" value="1"/>
</dbReference>
<dbReference type="Proteomes" id="UP000477083">
    <property type="component" value="Unassembled WGS sequence"/>
</dbReference>
<dbReference type="EMBL" id="WWNR01000001">
    <property type="protein sequence ID" value="MZQ87667.1"/>
    <property type="molecule type" value="Genomic_DNA"/>
</dbReference>
<dbReference type="OrthoDB" id="9801856at2"/>
<proteinExistence type="inferred from homology"/>
<feature type="domain" description="HotDog ACOT-type" evidence="4">
    <location>
        <begin position="9"/>
        <end position="121"/>
    </location>
</feature>
<keyword evidence="6" id="KW-1185">Reference proteome</keyword>
<dbReference type="Pfam" id="PF03061">
    <property type="entry name" value="4HBT"/>
    <property type="match status" value="1"/>
</dbReference>
<reference evidence="5 6" key="1">
    <citation type="submission" date="2020-01" db="EMBL/GenBank/DDBJ databases">
        <title>Frigidibacter albus SP32T (=CGMCC 1.13995T).</title>
        <authorList>
            <person name="Liao X."/>
        </authorList>
    </citation>
    <scope>NUCLEOTIDE SEQUENCE [LARGE SCALE GENOMIC DNA]</scope>
    <source>
        <strain evidence="5 6">SP32</strain>
    </source>
</reference>
<comment type="caution">
    <text evidence="5">The sequence shown here is derived from an EMBL/GenBank/DDBJ whole genome shotgun (WGS) entry which is preliminary data.</text>
</comment>
<dbReference type="InterPro" id="IPR029069">
    <property type="entry name" value="HotDog_dom_sf"/>
</dbReference>
<dbReference type="AlphaFoldDB" id="A0A6L8VBG0"/>
<evidence type="ECO:0000256" key="3">
    <source>
        <dbReference type="PROSITE-ProRule" id="PRU01106"/>
    </source>
</evidence>
<dbReference type="CDD" id="cd03442">
    <property type="entry name" value="BFIT_BACH"/>
    <property type="match status" value="1"/>
</dbReference>
<evidence type="ECO:0000259" key="4">
    <source>
        <dbReference type="PROSITE" id="PS51770"/>
    </source>
</evidence>
<dbReference type="RefSeq" id="WP_161342485.1">
    <property type="nucleotide sequence ID" value="NZ_BMGW01000001.1"/>
</dbReference>
<dbReference type="GO" id="GO:0009062">
    <property type="term" value="P:fatty acid catabolic process"/>
    <property type="evidence" value="ECO:0007669"/>
    <property type="project" value="TreeGrafter"/>
</dbReference>
<dbReference type="PROSITE" id="PS51770">
    <property type="entry name" value="HOTDOG_ACOT"/>
    <property type="match status" value="1"/>
</dbReference>
<dbReference type="InterPro" id="IPR040170">
    <property type="entry name" value="Cytosol_ACT"/>
</dbReference>
<organism evidence="5 6">
    <name type="scientific">Frigidibacter albus</name>
    <dbReference type="NCBI Taxonomy" id="1465486"/>
    <lineage>
        <taxon>Bacteria</taxon>
        <taxon>Pseudomonadati</taxon>
        <taxon>Pseudomonadota</taxon>
        <taxon>Alphaproteobacteria</taxon>
        <taxon>Rhodobacterales</taxon>
        <taxon>Paracoccaceae</taxon>
        <taxon>Frigidibacter</taxon>
    </lineage>
</organism>
<dbReference type="GO" id="GO:0005829">
    <property type="term" value="C:cytosol"/>
    <property type="evidence" value="ECO:0007669"/>
    <property type="project" value="TreeGrafter"/>
</dbReference>
<protein>
    <submittedName>
        <fullName evidence="5">Acyl-CoA thioesterase</fullName>
    </submittedName>
</protein>
<accession>A0A6L8VBG0</accession>
<dbReference type="InterPro" id="IPR006683">
    <property type="entry name" value="Thioestr_dom"/>
</dbReference>
<dbReference type="PANTHER" id="PTHR11049:SF24">
    <property type="entry name" value="CYTOSOLIC ACYL COENZYME A THIOESTER HYDROLASE"/>
    <property type="match status" value="1"/>
</dbReference>
<comment type="similarity">
    <text evidence="1">Belongs to the acyl coenzyme A hydrolase family.</text>
</comment>
<dbReference type="Gene3D" id="3.10.129.10">
    <property type="entry name" value="Hotdog Thioesterase"/>
    <property type="match status" value="1"/>
</dbReference>
<sequence length="132" mass="14056">MPAKTVSETVFETRMIEMIFPEQANHYGTLFGGHALALMAKAAFVAATRHAGTSVVMARSERVDFRTPIKVGEMLDLVARVSRTGRSSMTVEVQGTARSIGGARERVALSGAFEMVAVDAEGCPRPVGAEVS</sequence>
<dbReference type="SUPFAM" id="SSF54637">
    <property type="entry name" value="Thioesterase/thiol ester dehydrase-isomerase"/>
    <property type="match status" value="1"/>
</dbReference>
<dbReference type="GO" id="GO:0052816">
    <property type="term" value="F:long-chain fatty acyl-CoA hydrolase activity"/>
    <property type="evidence" value="ECO:0007669"/>
    <property type="project" value="TreeGrafter"/>
</dbReference>
<evidence type="ECO:0000313" key="5">
    <source>
        <dbReference type="EMBL" id="MZQ87667.1"/>
    </source>
</evidence>
<evidence type="ECO:0000313" key="6">
    <source>
        <dbReference type="Proteomes" id="UP000477083"/>
    </source>
</evidence>
<evidence type="ECO:0000256" key="1">
    <source>
        <dbReference type="ARBA" id="ARBA00010458"/>
    </source>
</evidence>
<evidence type="ECO:0000256" key="2">
    <source>
        <dbReference type="ARBA" id="ARBA00022801"/>
    </source>
</evidence>
<name>A0A6L8VBG0_9RHOB</name>
<dbReference type="GO" id="GO:0006637">
    <property type="term" value="P:acyl-CoA metabolic process"/>
    <property type="evidence" value="ECO:0007669"/>
    <property type="project" value="TreeGrafter"/>
</dbReference>
<dbReference type="InterPro" id="IPR033120">
    <property type="entry name" value="HOTDOG_ACOT"/>
</dbReference>
<gene>
    <name evidence="5" type="ORF">GS660_00990</name>
</gene>
<keyword evidence="2 3" id="KW-0378">Hydrolase</keyword>